<accession>A0A7X0PHK4</accession>
<gene>
    <name evidence="1" type="ORF">HNP48_004782</name>
</gene>
<dbReference type="AlphaFoldDB" id="A0A7X0PHK4"/>
<comment type="caution">
    <text evidence="1">The sequence shown here is derived from an EMBL/GenBank/DDBJ whole genome shotgun (WGS) entry which is preliminary data.</text>
</comment>
<proteinExistence type="predicted"/>
<reference evidence="1 2" key="1">
    <citation type="submission" date="2020-08" db="EMBL/GenBank/DDBJ databases">
        <title>Functional genomics of gut bacteria from endangered species of beetles.</title>
        <authorList>
            <person name="Carlos-Shanley C."/>
        </authorList>
    </citation>
    <scope>NUCLEOTIDE SEQUENCE [LARGE SCALE GENOMIC DNA]</scope>
    <source>
        <strain evidence="1 2">S00198</strain>
    </source>
</reference>
<name>A0A7X0PHK4_9BURK</name>
<dbReference type="RefSeq" id="WP_184861734.1">
    <property type="nucleotide sequence ID" value="NZ_JACHLK010000011.1"/>
</dbReference>
<keyword evidence="2" id="KW-1185">Reference proteome</keyword>
<dbReference type="Gene3D" id="2.60.120.430">
    <property type="entry name" value="Galactose-binding lectin"/>
    <property type="match status" value="1"/>
</dbReference>
<protein>
    <submittedName>
        <fullName evidence="1">Uncharacterized protein</fullName>
    </submittedName>
</protein>
<organism evidence="1 2">
    <name type="scientific">Acidovorax soli</name>
    <dbReference type="NCBI Taxonomy" id="592050"/>
    <lineage>
        <taxon>Bacteria</taxon>
        <taxon>Pseudomonadati</taxon>
        <taxon>Pseudomonadota</taxon>
        <taxon>Betaproteobacteria</taxon>
        <taxon>Burkholderiales</taxon>
        <taxon>Comamonadaceae</taxon>
        <taxon>Acidovorax</taxon>
    </lineage>
</organism>
<sequence length="257" mass="28260">MSNTFSSFRLNGVFTTLALGGCALLAGCASNEFTEHRIDQPLPFESLAEDPEDPQNLKGVKHPAIRTLKSCLELGRADVVLQRPSSPSGQAWEQDKSVRPGLQRALAKLEVGQRCWFVVQSGTHFEDGDSGPGLTLGLHDGYWISIPEAASRAWYDKDRRVPAPQGDTGGFVTKLLGSMKKHQEHNWFALMATASISSNPLHVHSRSRLECLEGSLSFYVNDAHRFYGNNYGNLLVVIQRGSGNIGADLEQCPHLMR</sequence>
<evidence type="ECO:0000313" key="2">
    <source>
        <dbReference type="Proteomes" id="UP000575083"/>
    </source>
</evidence>
<evidence type="ECO:0000313" key="1">
    <source>
        <dbReference type="EMBL" id="MBB6562073.1"/>
    </source>
</evidence>
<dbReference type="Proteomes" id="UP000575083">
    <property type="component" value="Unassembled WGS sequence"/>
</dbReference>
<dbReference type="EMBL" id="JACHLK010000011">
    <property type="protein sequence ID" value="MBB6562073.1"/>
    <property type="molecule type" value="Genomic_DNA"/>
</dbReference>